<dbReference type="EMBL" id="OX459937">
    <property type="protein sequence ID" value="CAI9152131.1"/>
    <property type="molecule type" value="Genomic_DNA"/>
</dbReference>
<sequence length="103" mass="11595">MFYRIGSITHIFKMMFLFLEDLSSLCRLFNIPDLSGSNASETSSVIAFPPIPARFIGFFLSASVRPCIYIEHGTQAIEILSACLKMSSSKQLPHHFPHHMNCT</sequence>
<organism evidence="1 2">
    <name type="scientific">Rangifer tarandus platyrhynchus</name>
    <name type="common">Svalbard reindeer</name>
    <dbReference type="NCBI Taxonomy" id="3082113"/>
    <lineage>
        <taxon>Eukaryota</taxon>
        <taxon>Metazoa</taxon>
        <taxon>Chordata</taxon>
        <taxon>Craniata</taxon>
        <taxon>Vertebrata</taxon>
        <taxon>Euteleostomi</taxon>
        <taxon>Mammalia</taxon>
        <taxon>Eutheria</taxon>
        <taxon>Laurasiatheria</taxon>
        <taxon>Artiodactyla</taxon>
        <taxon>Ruminantia</taxon>
        <taxon>Pecora</taxon>
        <taxon>Cervidae</taxon>
        <taxon>Odocoileinae</taxon>
        <taxon>Rangifer</taxon>
    </lineage>
</organism>
<proteinExistence type="predicted"/>
<name>A0ABN8XX07_RANTA</name>
<evidence type="ECO:0000313" key="1">
    <source>
        <dbReference type="EMBL" id="CAI9152131.1"/>
    </source>
</evidence>
<reference evidence="1" key="1">
    <citation type="submission" date="2023-04" db="EMBL/GenBank/DDBJ databases">
        <authorList>
            <consortium name="ELIXIR-Norway"/>
        </authorList>
    </citation>
    <scope>NUCLEOTIDE SEQUENCE [LARGE SCALE GENOMIC DNA]</scope>
</reference>
<keyword evidence="2" id="KW-1185">Reference proteome</keyword>
<accession>A0ABN8XX07</accession>
<gene>
    <name evidence="1" type="ORF">MRATA1EN1_LOCUS1093</name>
</gene>
<evidence type="ECO:0000313" key="2">
    <source>
        <dbReference type="Proteomes" id="UP001176941"/>
    </source>
</evidence>
<dbReference type="Proteomes" id="UP001176941">
    <property type="component" value="Chromosome 1"/>
</dbReference>
<protein>
    <submittedName>
        <fullName evidence="1">Uncharacterized protein</fullName>
    </submittedName>
</protein>